<protein>
    <submittedName>
        <fullName evidence="5">15097_t:CDS:1</fullName>
    </submittedName>
</protein>
<gene>
    <name evidence="5" type="ORF">AMORRO_LOCUS1939</name>
</gene>
<evidence type="ECO:0000259" key="4">
    <source>
        <dbReference type="Pfam" id="PF08241"/>
    </source>
</evidence>
<dbReference type="GO" id="GO:0032259">
    <property type="term" value="P:methylation"/>
    <property type="evidence" value="ECO:0007669"/>
    <property type="project" value="UniProtKB-KW"/>
</dbReference>
<proteinExistence type="inferred from homology"/>
<sequence length="267" mass="30820">MSDSTNKIHDIAVAGFSTQTEAYEQSRPSYPPQVVSSMISSLSLVPGQSKVLDLASGTGKFTRLIIPYNFDLIAVEPSIKMRKKFMEILPEVKLMEGTAWSIPLPDEELDAVIVAQAFHWFADAAALREIARVLKPGCGLALCWNMEDREASRWVGAWRDEYEKYDGDIPQYRKDTWKKAFSLEEVLQTFTPLQHQRFHHQNSCDEKTIWQRVLSKSYITCLNEETRENLKKRLTEILKSGTDVERTEDGKIIYPYNTDLYWCFKKH</sequence>
<dbReference type="CDD" id="cd02440">
    <property type="entry name" value="AdoMet_MTases"/>
    <property type="match status" value="1"/>
</dbReference>
<name>A0A9N8W0H5_9GLOM</name>
<feature type="domain" description="Methyltransferase type 11" evidence="4">
    <location>
        <begin position="52"/>
        <end position="137"/>
    </location>
</feature>
<comment type="caution">
    <text evidence="5">The sequence shown here is derived from an EMBL/GenBank/DDBJ whole genome shotgun (WGS) entry which is preliminary data.</text>
</comment>
<dbReference type="PANTHER" id="PTHR44942">
    <property type="entry name" value="METHYLTRANSF_11 DOMAIN-CONTAINING PROTEIN"/>
    <property type="match status" value="1"/>
</dbReference>
<evidence type="ECO:0000256" key="2">
    <source>
        <dbReference type="ARBA" id="ARBA00022603"/>
    </source>
</evidence>
<dbReference type="Pfam" id="PF08241">
    <property type="entry name" value="Methyltransf_11"/>
    <property type="match status" value="1"/>
</dbReference>
<dbReference type="Gene3D" id="3.40.50.150">
    <property type="entry name" value="Vaccinia Virus protein VP39"/>
    <property type="match status" value="1"/>
</dbReference>
<comment type="similarity">
    <text evidence="1">Belongs to the methyltransferase superfamily.</text>
</comment>
<keyword evidence="6" id="KW-1185">Reference proteome</keyword>
<evidence type="ECO:0000313" key="6">
    <source>
        <dbReference type="Proteomes" id="UP000789342"/>
    </source>
</evidence>
<accession>A0A9N8W0H5</accession>
<evidence type="ECO:0000256" key="3">
    <source>
        <dbReference type="ARBA" id="ARBA00022679"/>
    </source>
</evidence>
<dbReference type="PANTHER" id="PTHR44942:SF4">
    <property type="entry name" value="METHYLTRANSFERASE TYPE 11 DOMAIN-CONTAINING PROTEIN"/>
    <property type="match status" value="1"/>
</dbReference>
<dbReference type="InterPro" id="IPR013216">
    <property type="entry name" value="Methyltransf_11"/>
</dbReference>
<evidence type="ECO:0000313" key="5">
    <source>
        <dbReference type="EMBL" id="CAG8472869.1"/>
    </source>
</evidence>
<dbReference type="AlphaFoldDB" id="A0A9N8W0H5"/>
<dbReference type="GO" id="GO:0008757">
    <property type="term" value="F:S-adenosylmethionine-dependent methyltransferase activity"/>
    <property type="evidence" value="ECO:0007669"/>
    <property type="project" value="InterPro"/>
</dbReference>
<dbReference type="OrthoDB" id="66144at2759"/>
<dbReference type="SUPFAM" id="SSF53335">
    <property type="entry name" value="S-adenosyl-L-methionine-dependent methyltransferases"/>
    <property type="match status" value="1"/>
</dbReference>
<dbReference type="EMBL" id="CAJVPV010000760">
    <property type="protein sequence ID" value="CAG8472869.1"/>
    <property type="molecule type" value="Genomic_DNA"/>
</dbReference>
<dbReference type="Proteomes" id="UP000789342">
    <property type="component" value="Unassembled WGS sequence"/>
</dbReference>
<evidence type="ECO:0000256" key="1">
    <source>
        <dbReference type="ARBA" id="ARBA00008361"/>
    </source>
</evidence>
<keyword evidence="2" id="KW-0489">Methyltransferase</keyword>
<organism evidence="5 6">
    <name type="scientific">Acaulospora morrowiae</name>
    <dbReference type="NCBI Taxonomy" id="94023"/>
    <lineage>
        <taxon>Eukaryota</taxon>
        <taxon>Fungi</taxon>
        <taxon>Fungi incertae sedis</taxon>
        <taxon>Mucoromycota</taxon>
        <taxon>Glomeromycotina</taxon>
        <taxon>Glomeromycetes</taxon>
        <taxon>Diversisporales</taxon>
        <taxon>Acaulosporaceae</taxon>
        <taxon>Acaulospora</taxon>
    </lineage>
</organism>
<keyword evidence="3" id="KW-0808">Transferase</keyword>
<reference evidence="5" key="1">
    <citation type="submission" date="2021-06" db="EMBL/GenBank/DDBJ databases">
        <authorList>
            <person name="Kallberg Y."/>
            <person name="Tangrot J."/>
            <person name="Rosling A."/>
        </authorList>
    </citation>
    <scope>NUCLEOTIDE SEQUENCE</scope>
    <source>
        <strain evidence="5">CL551</strain>
    </source>
</reference>
<dbReference type="InterPro" id="IPR051052">
    <property type="entry name" value="Diverse_substrate_MTase"/>
</dbReference>
<dbReference type="InterPro" id="IPR029063">
    <property type="entry name" value="SAM-dependent_MTases_sf"/>
</dbReference>